<name>A0A518API6_9BACT</name>
<dbReference type="EMBL" id="CP036278">
    <property type="protein sequence ID" value="QDU56640.1"/>
    <property type="molecule type" value="Genomic_DNA"/>
</dbReference>
<feature type="chain" id="PRO_5021713683" description="PEP-CTERM protein-sorting domain-containing protein" evidence="2">
    <location>
        <begin position="25"/>
        <end position="279"/>
    </location>
</feature>
<dbReference type="OrthoDB" id="1488789at2"/>
<accession>A0A518API6</accession>
<evidence type="ECO:0000313" key="3">
    <source>
        <dbReference type="EMBL" id="QDU56640.1"/>
    </source>
</evidence>
<dbReference type="InterPro" id="IPR013424">
    <property type="entry name" value="Ice-binding_C"/>
</dbReference>
<evidence type="ECO:0000256" key="2">
    <source>
        <dbReference type="SAM" id="SignalP"/>
    </source>
</evidence>
<dbReference type="Proteomes" id="UP000315750">
    <property type="component" value="Chromosome"/>
</dbReference>
<gene>
    <name evidence="3" type="ORF">Pan181_28500</name>
</gene>
<sequence length="279" mass="29322" precursor="true">MKTTFYLLLAIASLSIGISRSTVAGTIVLATQDAARDGDLIAHLQNTLGHTVTTAAYDSLDTIASDVDALNQADLVIVSRNTNSGNYASNPEEVAAWDSVQVPVILGNGWITRNSRWSYVDTGNMQEDYAFDISAPPGTTEVHPYFAGVPTHDDHLDGGPGSPPISGLSKYNPSADSDLPDGGSVMGDGIAIGVRNNVDFQNVFIASWQAGQMTGSGNVLGGDRVYFAMPQDFSAYRTSGVAILDNIVGSFVAPVPEPGSIVLLSLGCCALWAARARRP</sequence>
<feature type="region of interest" description="Disordered" evidence="1">
    <location>
        <begin position="150"/>
        <end position="182"/>
    </location>
</feature>
<dbReference type="KEGG" id="amuc:Pan181_28500"/>
<dbReference type="NCBIfam" id="TIGR02595">
    <property type="entry name" value="PEP_CTERM"/>
    <property type="match status" value="1"/>
</dbReference>
<feature type="signal peptide" evidence="2">
    <location>
        <begin position="1"/>
        <end position="24"/>
    </location>
</feature>
<protein>
    <recommendedName>
        <fullName evidence="5">PEP-CTERM protein-sorting domain-containing protein</fullName>
    </recommendedName>
</protein>
<keyword evidence="2" id="KW-0732">Signal</keyword>
<evidence type="ECO:0000256" key="1">
    <source>
        <dbReference type="SAM" id="MobiDB-lite"/>
    </source>
</evidence>
<evidence type="ECO:0008006" key="5">
    <source>
        <dbReference type="Google" id="ProtNLM"/>
    </source>
</evidence>
<keyword evidence="4" id="KW-1185">Reference proteome</keyword>
<dbReference type="RefSeq" id="WP_145247348.1">
    <property type="nucleotide sequence ID" value="NZ_CP036278.1"/>
</dbReference>
<organism evidence="3 4">
    <name type="scientific">Aeoliella mucimassa</name>
    <dbReference type="NCBI Taxonomy" id="2527972"/>
    <lineage>
        <taxon>Bacteria</taxon>
        <taxon>Pseudomonadati</taxon>
        <taxon>Planctomycetota</taxon>
        <taxon>Planctomycetia</taxon>
        <taxon>Pirellulales</taxon>
        <taxon>Lacipirellulaceae</taxon>
        <taxon>Aeoliella</taxon>
    </lineage>
</organism>
<evidence type="ECO:0000313" key="4">
    <source>
        <dbReference type="Proteomes" id="UP000315750"/>
    </source>
</evidence>
<dbReference type="AlphaFoldDB" id="A0A518API6"/>
<proteinExistence type="predicted"/>
<reference evidence="3 4" key="1">
    <citation type="submission" date="2019-02" db="EMBL/GenBank/DDBJ databases">
        <title>Deep-cultivation of Planctomycetes and their phenomic and genomic characterization uncovers novel biology.</title>
        <authorList>
            <person name="Wiegand S."/>
            <person name="Jogler M."/>
            <person name="Boedeker C."/>
            <person name="Pinto D."/>
            <person name="Vollmers J."/>
            <person name="Rivas-Marin E."/>
            <person name="Kohn T."/>
            <person name="Peeters S.H."/>
            <person name="Heuer A."/>
            <person name="Rast P."/>
            <person name="Oberbeckmann S."/>
            <person name="Bunk B."/>
            <person name="Jeske O."/>
            <person name="Meyerdierks A."/>
            <person name="Storesund J.E."/>
            <person name="Kallscheuer N."/>
            <person name="Luecker S."/>
            <person name="Lage O.M."/>
            <person name="Pohl T."/>
            <person name="Merkel B.J."/>
            <person name="Hornburger P."/>
            <person name="Mueller R.-W."/>
            <person name="Bruemmer F."/>
            <person name="Labrenz M."/>
            <person name="Spormann A.M."/>
            <person name="Op den Camp H."/>
            <person name="Overmann J."/>
            <person name="Amann R."/>
            <person name="Jetten M.S.M."/>
            <person name="Mascher T."/>
            <person name="Medema M.H."/>
            <person name="Devos D.P."/>
            <person name="Kaster A.-K."/>
            <person name="Ovreas L."/>
            <person name="Rohde M."/>
            <person name="Galperin M.Y."/>
            <person name="Jogler C."/>
        </authorList>
    </citation>
    <scope>NUCLEOTIDE SEQUENCE [LARGE SCALE GENOMIC DNA]</scope>
    <source>
        <strain evidence="3 4">Pan181</strain>
    </source>
</reference>